<dbReference type="AlphaFoldDB" id="A0A078J329"/>
<sequence>MGAPNLRAVDLIAGDKNVRGCIQIHTRHFRD</sequence>
<dbReference type="Proteomes" id="UP000028999">
    <property type="component" value="Unassembled WGS sequence"/>
</dbReference>
<name>A0A078J329_BRANA</name>
<proteinExistence type="predicted"/>
<gene>
    <name evidence="1" type="primary">BnaCnng32600D</name>
    <name evidence="1" type="ORF">GSBRNA2T00022887001</name>
</gene>
<dbReference type="Gramene" id="CDY57960">
    <property type="protein sequence ID" value="CDY57960"/>
    <property type="gene ID" value="GSBRNA2T00022887001"/>
</dbReference>
<dbReference type="EMBL" id="LK033619">
    <property type="protein sequence ID" value="CDY57960.1"/>
    <property type="molecule type" value="Genomic_DNA"/>
</dbReference>
<evidence type="ECO:0000313" key="1">
    <source>
        <dbReference type="EMBL" id="CDY57960.1"/>
    </source>
</evidence>
<organism evidence="1 2">
    <name type="scientific">Brassica napus</name>
    <name type="common">Rape</name>
    <dbReference type="NCBI Taxonomy" id="3708"/>
    <lineage>
        <taxon>Eukaryota</taxon>
        <taxon>Viridiplantae</taxon>
        <taxon>Streptophyta</taxon>
        <taxon>Embryophyta</taxon>
        <taxon>Tracheophyta</taxon>
        <taxon>Spermatophyta</taxon>
        <taxon>Magnoliopsida</taxon>
        <taxon>eudicotyledons</taxon>
        <taxon>Gunneridae</taxon>
        <taxon>Pentapetalae</taxon>
        <taxon>rosids</taxon>
        <taxon>malvids</taxon>
        <taxon>Brassicales</taxon>
        <taxon>Brassicaceae</taxon>
        <taxon>Brassiceae</taxon>
        <taxon>Brassica</taxon>
    </lineage>
</organism>
<keyword evidence="2" id="KW-1185">Reference proteome</keyword>
<evidence type="ECO:0000313" key="2">
    <source>
        <dbReference type="Proteomes" id="UP000028999"/>
    </source>
</evidence>
<accession>A0A078J329</accession>
<reference evidence="1 2" key="1">
    <citation type="journal article" date="2014" name="Science">
        <title>Plant genetics. Early allopolyploid evolution in the post-Neolithic Brassica napus oilseed genome.</title>
        <authorList>
            <person name="Chalhoub B."/>
            <person name="Denoeud F."/>
            <person name="Liu S."/>
            <person name="Parkin I.A."/>
            <person name="Tang H."/>
            <person name="Wang X."/>
            <person name="Chiquet J."/>
            <person name="Belcram H."/>
            <person name="Tong C."/>
            <person name="Samans B."/>
            <person name="Correa M."/>
            <person name="Da Silva C."/>
            <person name="Just J."/>
            <person name="Falentin C."/>
            <person name="Koh C.S."/>
            <person name="Le Clainche I."/>
            <person name="Bernard M."/>
            <person name="Bento P."/>
            <person name="Noel B."/>
            <person name="Labadie K."/>
            <person name="Alberti A."/>
            <person name="Charles M."/>
            <person name="Arnaud D."/>
            <person name="Guo H."/>
            <person name="Daviaud C."/>
            <person name="Alamery S."/>
            <person name="Jabbari K."/>
            <person name="Zhao M."/>
            <person name="Edger P.P."/>
            <person name="Chelaifa H."/>
            <person name="Tack D."/>
            <person name="Lassalle G."/>
            <person name="Mestiri I."/>
            <person name="Schnel N."/>
            <person name="Le Paslier M.C."/>
            <person name="Fan G."/>
            <person name="Renault V."/>
            <person name="Bayer P.E."/>
            <person name="Golicz A.A."/>
            <person name="Manoli S."/>
            <person name="Lee T.H."/>
            <person name="Thi V.H."/>
            <person name="Chalabi S."/>
            <person name="Hu Q."/>
            <person name="Fan C."/>
            <person name="Tollenaere R."/>
            <person name="Lu Y."/>
            <person name="Battail C."/>
            <person name="Shen J."/>
            <person name="Sidebottom C.H."/>
            <person name="Wang X."/>
            <person name="Canaguier A."/>
            <person name="Chauveau A."/>
            <person name="Berard A."/>
            <person name="Deniot G."/>
            <person name="Guan M."/>
            <person name="Liu Z."/>
            <person name="Sun F."/>
            <person name="Lim Y.P."/>
            <person name="Lyons E."/>
            <person name="Town C.D."/>
            <person name="Bancroft I."/>
            <person name="Wang X."/>
            <person name="Meng J."/>
            <person name="Ma J."/>
            <person name="Pires J.C."/>
            <person name="King G.J."/>
            <person name="Brunel D."/>
            <person name="Delourme R."/>
            <person name="Renard M."/>
            <person name="Aury J.M."/>
            <person name="Adams K.L."/>
            <person name="Batley J."/>
            <person name="Snowdon R.J."/>
            <person name="Tost J."/>
            <person name="Edwards D."/>
            <person name="Zhou Y."/>
            <person name="Hua W."/>
            <person name="Sharpe A.G."/>
            <person name="Paterson A.H."/>
            <person name="Guan C."/>
            <person name="Wincker P."/>
        </authorList>
    </citation>
    <scope>NUCLEOTIDE SEQUENCE [LARGE SCALE GENOMIC DNA]</scope>
    <source>
        <strain evidence="2">cv. Darmor-bzh</strain>
    </source>
</reference>
<protein>
    <submittedName>
        <fullName evidence="1">BnaCnng32600D protein</fullName>
    </submittedName>
</protein>
<dbReference type="PaxDb" id="3708-A0A078J329"/>